<gene>
    <name evidence="2" type="ORF">GCM10022222_85560</name>
</gene>
<dbReference type="RefSeq" id="WP_344869392.1">
    <property type="nucleotide sequence ID" value="NZ_BAAAZN010000037.1"/>
</dbReference>
<accession>A0ABP6YQQ5</accession>
<proteinExistence type="predicted"/>
<sequence>MSIFRRATIAGLVTGLAGALSVQPTVADATPPPPPALSFGIYPGGYAGGGSENGKPDDVRKANVALDALHRNGSTLEVRDYISCRSAFPDPGMRFLGPGRRLDLVLEYQGESPQDWLTCVRRDVRRYAAITDALAVTAEQNVLPQPGGNAALVQGVIAARNTADEQNAHHLQIGFDEVANTQPFVDFWNAIAQLGGTAFARSVGFVGVELYPNTGLPHTEPVPDLGAWLDQTLDVVRTKEMPLAGLHANVPIRVAENGWSTYAADRSPARQAQALTTEIQAIHADRGVDNVTSYALFDLRDDVTGSPNPFDDFGILTDDYQPKPMFWIYRGLIAGLSGHR</sequence>
<dbReference type="Proteomes" id="UP001500689">
    <property type="component" value="Unassembled WGS sequence"/>
</dbReference>
<protein>
    <submittedName>
        <fullName evidence="2">Uncharacterized protein</fullName>
    </submittedName>
</protein>
<keyword evidence="3" id="KW-1185">Reference proteome</keyword>
<evidence type="ECO:0000313" key="3">
    <source>
        <dbReference type="Proteomes" id="UP001500689"/>
    </source>
</evidence>
<evidence type="ECO:0000256" key="1">
    <source>
        <dbReference type="SAM" id="SignalP"/>
    </source>
</evidence>
<feature type="chain" id="PRO_5046813244" evidence="1">
    <location>
        <begin position="28"/>
        <end position="340"/>
    </location>
</feature>
<evidence type="ECO:0000313" key="2">
    <source>
        <dbReference type="EMBL" id="GAA3587845.1"/>
    </source>
</evidence>
<reference evidence="3" key="1">
    <citation type="journal article" date="2019" name="Int. J. Syst. Evol. Microbiol.">
        <title>The Global Catalogue of Microorganisms (GCM) 10K type strain sequencing project: providing services to taxonomists for standard genome sequencing and annotation.</title>
        <authorList>
            <consortium name="The Broad Institute Genomics Platform"/>
            <consortium name="The Broad Institute Genome Sequencing Center for Infectious Disease"/>
            <person name="Wu L."/>
            <person name="Ma J."/>
        </authorList>
    </citation>
    <scope>NUCLEOTIDE SEQUENCE [LARGE SCALE GENOMIC DNA]</scope>
    <source>
        <strain evidence="3">JCM 16898</strain>
    </source>
</reference>
<keyword evidence="1" id="KW-0732">Signal</keyword>
<dbReference type="EMBL" id="BAAAZN010000037">
    <property type="protein sequence ID" value="GAA3587845.1"/>
    <property type="molecule type" value="Genomic_DNA"/>
</dbReference>
<dbReference type="Gene3D" id="3.20.20.80">
    <property type="entry name" value="Glycosidases"/>
    <property type="match status" value="1"/>
</dbReference>
<organism evidence="2 3">
    <name type="scientific">Amycolatopsis ultiminotia</name>
    <dbReference type="NCBI Taxonomy" id="543629"/>
    <lineage>
        <taxon>Bacteria</taxon>
        <taxon>Bacillati</taxon>
        <taxon>Actinomycetota</taxon>
        <taxon>Actinomycetes</taxon>
        <taxon>Pseudonocardiales</taxon>
        <taxon>Pseudonocardiaceae</taxon>
        <taxon>Amycolatopsis</taxon>
    </lineage>
</organism>
<dbReference type="SUPFAM" id="SSF51445">
    <property type="entry name" value="(Trans)glycosidases"/>
    <property type="match status" value="1"/>
</dbReference>
<feature type="signal peptide" evidence="1">
    <location>
        <begin position="1"/>
        <end position="27"/>
    </location>
</feature>
<dbReference type="InterPro" id="IPR017853">
    <property type="entry name" value="GH"/>
</dbReference>
<name>A0ABP6YQQ5_9PSEU</name>
<comment type="caution">
    <text evidence="2">The sequence shown here is derived from an EMBL/GenBank/DDBJ whole genome shotgun (WGS) entry which is preliminary data.</text>
</comment>